<dbReference type="PANTHER" id="PTHR33371:SF4">
    <property type="entry name" value="INTERMEMBRANE PHOSPHOLIPID TRANSPORT SYSTEM BINDING PROTEIN MLAD"/>
    <property type="match status" value="1"/>
</dbReference>
<dbReference type="KEGG" id="rce:RC1_2341"/>
<protein>
    <submittedName>
        <fullName evidence="2">Membrane protein, putative</fullName>
    </submittedName>
</protein>
<sequence>MFKAIFAALAPVVSNDWVIGSVLVGLCAWAIWSGTRFVRATLRFRKALSGARATVRQSSDAAAFAERYGEIDTALAEDPVLGERWCEFRNSLLLPRQPGQPVRTTVRPKTWFDVGLLHSMPGGVNLRYHTAMPNLLVGAGLLFTFLGLAAALGSAGGIVAGTAEIRNEALRLLLGTASAKFVTSLVGMGLSITYAITTKVLLKRVEDDLAGLLSALEARIPLITPADLQRETNDLLERQTDRMQAVSADLAAGLGSAFDRAFDARLGEHVGPLTQAMQQLALGLGSHNEQAMAAMLDSFLQGLRGGTGEHMQQVVDSLSGLGSRLEGVQQGLGEAAVRMTQSADTVANRLGSGTEAALARITDQMGGLAETLGRIAEQSRTTGAEAGERMAARIEAAAAGFEESARNVATLLERTAAAVEGSMGRQTEETAARLAERVEAMTAELSALAASSRTAGIDAFDQLATRVAEASTALERSVGRIGTLLERSASEGGDALGRGAEKAVTRISDATEGMRAEIQAMLAELRASVGTAGEALRSSGAEGAAAFRDGLGDAGGSIAAAVRDAADRLGRAGTEAADALGRGGETAGTAMRSAGGLLGDKVGTLTHEIAALAAAANALATRSVEFERAAGAAAGPLLQASTNLSTAGQTVRGTTESLGTVVQAVGRAIEQVSEASGRLDAATSAAGRLADGLATAAKRFEGIDGDLARTLAALQDGLQGFAREINGFVSQTDQNLAKAATQIAALVKGLEETLEDFSADQNR</sequence>
<dbReference type="OrthoDB" id="7374316at2"/>
<dbReference type="PANTHER" id="PTHR33371">
    <property type="entry name" value="INTERMEMBRANE PHOSPHOLIPID TRANSPORT SYSTEM BINDING PROTEIN MLAD-RELATED"/>
    <property type="match status" value="1"/>
</dbReference>
<dbReference type="STRING" id="414684.RC1_2341"/>
<dbReference type="SUPFAM" id="SSF58113">
    <property type="entry name" value="Apolipoprotein A-I"/>
    <property type="match status" value="1"/>
</dbReference>
<dbReference type="GO" id="GO:0005548">
    <property type="term" value="F:phospholipid transporter activity"/>
    <property type="evidence" value="ECO:0007669"/>
    <property type="project" value="TreeGrafter"/>
</dbReference>
<dbReference type="Gene3D" id="1.20.120.20">
    <property type="entry name" value="Apolipoprotein"/>
    <property type="match status" value="1"/>
</dbReference>
<name>B6IPM5_RHOCS</name>
<dbReference type="Proteomes" id="UP000001591">
    <property type="component" value="Chromosome"/>
</dbReference>
<dbReference type="GO" id="GO:0005543">
    <property type="term" value="F:phospholipid binding"/>
    <property type="evidence" value="ECO:0007669"/>
    <property type="project" value="TreeGrafter"/>
</dbReference>
<dbReference type="eggNOG" id="COG1196">
    <property type="taxonomic scope" value="Bacteria"/>
</dbReference>
<feature type="transmembrane region" description="Helical" evidence="1">
    <location>
        <begin position="135"/>
        <end position="160"/>
    </location>
</feature>
<accession>B6IPM5</accession>
<dbReference type="EMBL" id="CP000613">
    <property type="protein sequence ID" value="ACI99727.1"/>
    <property type="molecule type" value="Genomic_DNA"/>
</dbReference>
<keyword evidence="1" id="KW-0472">Membrane</keyword>
<proteinExistence type="predicted"/>
<dbReference type="InterPro" id="IPR052336">
    <property type="entry name" value="MlaD_Phospholipid_Transporter"/>
</dbReference>
<dbReference type="HOGENOM" id="CLU_365567_0_0_5"/>
<feature type="transmembrane region" description="Helical" evidence="1">
    <location>
        <begin position="172"/>
        <end position="196"/>
    </location>
</feature>
<dbReference type="RefSeq" id="WP_012567511.1">
    <property type="nucleotide sequence ID" value="NC_011420.2"/>
</dbReference>
<evidence type="ECO:0000313" key="3">
    <source>
        <dbReference type="Proteomes" id="UP000001591"/>
    </source>
</evidence>
<keyword evidence="1" id="KW-0812">Transmembrane</keyword>
<keyword evidence="3" id="KW-1185">Reference proteome</keyword>
<reference evidence="2 3" key="1">
    <citation type="journal article" date="2010" name="BMC Genomics">
        <title>Metabolic flexibility revealed in the genome of the cyst-forming alpha-1 proteobacterium Rhodospirillum centenum.</title>
        <authorList>
            <person name="Lu Y.K."/>
            <person name="Marden J."/>
            <person name="Han M."/>
            <person name="Swingley W.D."/>
            <person name="Mastrian S.D."/>
            <person name="Chowdhury S.R."/>
            <person name="Hao J."/>
            <person name="Helmy T."/>
            <person name="Kim S."/>
            <person name="Kurdoglu A.A."/>
            <person name="Matthies H.J."/>
            <person name="Rollo D."/>
            <person name="Stothard P."/>
            <person name="Blankenship R.E."/>
            <person name="Bauer C.E."/>
            <person name="Touchman J.W."/>
        </authorList>
    </citation>
    <scope>NUCLEOTIDE SEQUENCE [LARGE SCALE GENOMIC DNA]</scope>
    <source>
        <strain evidence="3">ATCC 51521 / SW</strain>
    </source>
</reference>
<feature type="transmembrane region" description="Helical" evidence="1">
    <location>
        <begin position="17"/>
        <end position="38"/>
    </location>
</feature>
<evidence type="ECO:0000313" key="2">
    <source>
        <dbReference type="EMBL" id="ACI99727.1"/>
    </source>
</evidence>
<dbReference type="AlphaFoldDB" id="B6IPM5"/>
<gene>
    <name evidence="2" type="ordered locus">RC1_2341</name>
</gene>
<keyword evidence="1" id="KW-1133">Transmembrane helix</keyword>
<organism evidence="2 3">
    <name type="scientific">Rhodospirillum centenum (strain ATCC 51521 / SW)</name>
    <dbReference type="NCBI Taxonomy" id="414684"/>
    <lineage>
        <taxon>Bacteria</taxon>
        <taxon>Pseudomonadati</taxon>
        <taxon>Pseudomonadota</taxon>
        <taxon>Alphaproteobacteria</taxon>
        <taxon>Rhodospirillales</taxon>
        <taxon>Rhodospirillaceae</taxon>
        <taxon>Rhodospirillum</taxon>
    </lineage>
</organism>
<evidence type="ECO:0000256" key="1">
    <source>
        <dbReference type="SAM" id="Phobius"/>
    </source>
</evidence>